<feature type="transmembrane region" description="Helical" evidence="8">
    <location>
        <begin position="634"/>
        <end position="659"/>
    </location>
</feature>
<dbReference type="GO" id="GO:0005886">
    <property type="term" value="C:plasma membrane"/>
    <property type="evidence" value="ECO:0007669"/>
    <property type="project" value="UniProtKB-SubCell"/>
</dbReference>
<feature type="transmembrane region" description="Helical" evidence="8">
    <location>
        <begin position="295"/>
        <end position="315"/>
    </location>
</feature>
<feature type="transmembrane region" description="Helical" evidence="8">
    <location>
        <begin position="461"/>
        <end position="479"/>
    </location>
</feature>
<feature type="transmembrane region" description="Helical" evidence="8">
    <location>
        <begin position="385"/>
        <end position="403"/>
    </location>
</feature>
<dbReference type="PANTHER" id="PTHR42682">
    <property type="entry name" value="HYDROGENASE-4 COMPONENT F"/>
    <property type="match status" value="1"/>
</dbReference>
<dbReference type="Proteomes" id="UP000671913">
    <property type="component" value="Chromosome"/>
</dbReference>
<keyword evidence="6 8" id="KW-0472">Membrane</keyword>
<comment type="subcellular location">
    <subcellularLocation>
        <location evidence="1">Cell membrane</location>
        <topology evidence="1">Multi-pass membrane protein</topology>
    </subcellularLocation>
    <subcellularLocation>
        <location evidence="7">Membrane</location>
        <topology evidence="7">Multi-pass membrane protein</topology>
    </subcellularLocation>
</comment>
<feature type="domain" description="NADH:quinone oxidoreductase/Mrp antiporter transmembrane" evidence="9">
    <location>
        <begin position="6"/>
        <end position="143"/>
    </location>
</feature>
<feature type="transmembrane region" description="Helical" evidence="8">
    <location>
        <begin position="62"/>
        <end position="80"/>
    </location>
</feature>
<evidence type="ECO:0000256" key="7">
    <source>
        <dbReference type="RuleBase" id="RU000320"/>
    </source>
</evidence>
<dbReference type="PANTHER" id="PTHR42682:SF4">
    <property type="entry name" value="NADH-UBIQUINONE_PLASTOQUINONE"/>
    <property type="match status" value="1"/>
</dbReference>
<dbReference type="KEGG" id="aaut:ACETAC_10720"/>
<evidence type="ECO:0000313" key="10">
    <source>
        <dbReference type="EMBL" id="QSZ27288.1"/>
    </source>
</evidence>
<feature type="transmembrane region" description="Helical" evidence="8">
    <location>
        <begin position="101"/>
        <end position="121"/>
    </location>
</feature>
<feature type="transmembrane region" description="Helical" evidence="8">
    <location>
        <begin position="693"/>
        <end position="711"/>
    </location>
</feature>
<keyword evidence="11" id="KW-1185">Reference proteome</keyword>
<dbReference type="RefSeq" id="WP_284679977.1">
    <property type="nucleotide sequence ID" value="NZ_CP060096.1"/>
</dbReference>
<feature type="domain" description="NADH:quinone oxidoreductase/Mrp antiporter transmembrane" evidence="9">
    <location>
        <begin position="315"/>
        <end position="602"/>
    </location>
</feature>
<evidence type="ECO:0000256" key="5">
    <source>
        <dbReference type="ARBA" id="ARBA00023002"/>
    </source>
</evidence>
<keyword evidence="5" id="KW-0560">Oxidoreductase</keyword>
<feature type="transmembrane region" description="Helical" evidence="8">
    <location>
        <begin position="212"/>
        <end position="231"/>
    </location>
</feature>
<feature type="transmembrane region" description="Helical" evidence="8">
    <location>
        <begin position="264"/>
        <end position="283"/>
    </location>
</feature>
<feature type="transmembrane region" description="Helical" evidence="8">
    <location>
        <begin position="345"/>
        <end position="365"/>
    </location>
</feature>
<feature type="transmembrane region" description="Helical" evidence="8">
    <location>
        <begin position="32"/>
        <end position="50"/>
    </location>
</feature>
<feature type="transmembrane region" description="Helical" evidence="8">
    <location>
        <begin position="424"/>
        <end position="449"/>
    </location>
</feature>
<feature type="transmembrane region" description="Helical" evidence="8">
    <location>
        <begin position="321"/>
        <end position="338"/>
    </location>
</feature>
<reference evidence="10" key="1">
    <citation type="submission" date="2020-08" db="EMBL/GenBank/DDBJ databases">
        <title>Genomic insights into the carbon and energy metabolism of the first obligate autotrophic acetogenic bacterium Aceticella autotrophica gen. nov., sp. nov.</title>
        <authorList>
            <person name="Toshchakov S.V."/>
            <person name="Elcheninov A.G."/>
            <person name="Kublanov I.V."/>
            <person name="Frolov E.N."/>
            <person name="Lebedinsky A.V."/>
        </authorList>
    </citation>
    <scope>NUCLEOTIDE SEQUENCE</scope>
    <source>
        <strain evidence="10">3443-3Ac</strain>
    </source>
</reference>
<keyword evidence="3 7" id="KW-0812">Transmembrane</keyword>
<name>A0A975AVP9_9THEO</name>
<proteinExistence type="predicted"/>
<sequence>MAIFSPAILILCMLWAFLFDLVALFQKNIRKMLVFSAIAGFGFIAAGYFLKDAGRFLGTQELVNYIIMRSLMFLTIGSMAGSSKYIDDLKGRGTVLKGQGILYTLAVLAVLGVSPIKSLTVRPDIFYSMIKDGGLVAAVIGFLAVIMEFCYLLRSVQKIMFAPNEDKNIKLKNNFLSYLVGLVAVAVCVFNADVQSYIANIIGTKAESISGTWPMVIVILAVSAFVVYAATKLNKISGGILAVAATAYAAFYATTAYLSNTSSIIHLIGTLMLWLIVLVVVYMIDSIEKDKIAGLFFFTIYLSASIVGLITAASSMEFYEFWELLTISSYFMAVIVSTKEARKAALTYLLAAVSAGYAMFIGFAILSSNAGSFEFDKIREFTGTIPISVGIAAVLAIIVGLGLKAELFPLYGWVPGLYKSADSSVSALFAGVMSKAGVIGLIIVLYVLLKGFAGANDIYMIVAWLGALTMLFGTMRALMEDDAKRLLAYCSISQMGYVITGLAIGSSLGFAAGMYHAVNHMMFKTLLFLCIGAVVIRTGTSDMNKLGGLAKKMPVTTGAVVIGAFSAAGIPLFSGFASKWMIYQALISEHNINYVVIGVISMIASTGTILYMLKFIHSIFFGRLPENLQDVKEIGWLMQCTMLILSLVNIVLGVVPGVILKPISDGMAEVGLKGVSESIFSITGVLETYKTNWLIFVLVVLGAVALFFIAITPKRGIPRKTVPVFAGGDEAKYNNITNSEMQISGVNIFDSIVYIMKEFFNAWSFIKRIFSPIGKLLNSGEN</sequence>
<accession>A0A975AVP9</accession>
<evidence type="ECO:0000256" key="6">
    <source>
        <dbReference type="ARBA" id="ARBA00023136"/>
    </source>
</evidence>
<feature type="transmembrane region" description="Helical" evidence="8">
    <location>
        <begin position="238"/>
        <end position="258"/>
    </location>
</feature>
<keyword evidence="2" id="KW-1003">Cell membrane</keyword>
<dbReference type="InterPro" id="IPR052175">
    <property type="entry name" value="ComplexI-like_HydComp"/>
</dbReference>
<evidence type="ECO:0000259" key="9">
    <source>
        <dbReference type="Pfam" id="PF00361"/>
    </source>
</evidence>
<dbReference type="Pfam" id="PF00361">
    <property type="entry name" value="Proton_antipo_M"/>
    <property type="match status" value="2"/>
</dbReference>
<feature type="transmembrane region" description="Helical" evidence="8">
    <location>
        <begin position="594"/>
        <end position="613"/>
    </location>
</feature>
<evidence type="ECO:0000256" key="4">
    <source>
        <dbReference type="ARBA" id="ARBA00022989"/>
    </source>
</evidence>
<feature type="transmembrane region" description="Helical" evidence="8">
    <location>
        <begin position="6"/>
        <end position="25"/>
    </location>
</feature>
<gene>
    <name evidence="10" type="ORF">ACETAC_10720</name>
</gene>
<feature type="transmembrane region" description="Helical" evidence="8">
    <location>
        <begin position="133"/>
        <end position="154"/>
    </location>
</feature>
<dbReference type="EMBL" id="CP060096">
    <property type="protein sequence ID" value="QSZ27288.1"/>
    <property type="molecule type" value="Genomic_DNA"/>
</dbReference>
<dbReference type="GO" id="GO:0016491">
    <property type="term" value="F:oxidoreductase activity"/>
    <property type="evidence" value="ECO:0007669"/>
    <property type="project" value="UniProtKB-KW"/>
</dbReference>
<evidence type="ECO:0000313" key="11">
    <source>
        <dbReference type="Proteomes" id="UP000671913"/>
    </source>
</evidence>
<keyword evidence="4 8" id="KW-1133">Transmembrane helix</keyword>
<dbReference type="InterPro" id="IPR001750">
    <property type="entry name" value="ND/Mrp_TM"/>
</dbReference>
<evidence type="ECO:0000256" key="2">
    <source>
        <dbReference type="ARBA" id="ARBA00022475"/>
    </source>
</evidence>
<feature type="transmembrane region" description="Helical" evidence="8">
    <location>
        <begin position="486"/>
        <end position="511"/>
    </location>
</feature>
<feature type="transmembrane region" description="Helical" evidence="8">
    <location>
        <begin position="557"/>
        <end position="582"/>
    </location>
</feature>
<feature type="transmembrane region" description="Helical" evidence="8">
    <location>
        <begin position="175"/>
        <end position="192"/>
    </location>
</feature>
<protein>
    <recommendedName>
        <fullName evidence="9">NADH:quinone oxidoreductase/Mrp antiporter transmembrane domain-containing protein</fullName>
    </recommendedName>
</protein>
<organism evidence="10 11">
    <name type="scientific">Aceticella autotrophica</name>
    <dbReference type="NCBI Taxonomy" id="2755338"/>
    <lineage>
        <taxon>Bacteria</taxon>
        <taxon>Bacillati</taxon>
        <taxon>Bacillota</taxon>
        <taxon>Clostridia</taxon>
        <taxon>Thermoanaerobacterales</taxon>
        <taxon>Thermoanaerobacteraceae</taxon>
        <taxon>Aceticella</taxon>
    </lineage>
</organism>
<dbReference type="AlphaFoldDB" id="A0A975AVP9"/>
<evidence type="ECO:0000256" key="8">
    <source>
        <dbReference type="SAM" id="Phobius"/>
    </source>
</evidence>
<evidence type="ECO:0000256" key="3">
    <source>
        <dbReference type="ARBA" id="ARBA00022692"/>
    </source>
</evidence>
<evidence type="ECO:0000256" key="1">
    <source>
        <dbReference type="ARBA" id="ARBA00004651"/>
    </source>
</evidence>